<evidence type="ECO:0000313" key="2">
    <source>
        <dbReference type="EMBL" id="MBM7035090.1"/>
    </source>
</evidence>
<evidence type="ECO:0000313" key="3">
    <source>
        <dbReference type="Proteomes" id="UP000809621"/>
    </source>
</evidence>
<dbReference type="EMBL" id="JAFEUM010000001">
    <property type="protein sequence ID" value="MBM7035090.1"/>
    <property type="molecule type" value="Genomic_DNA"/>
</dbReference>
<dbReference type="RefSeq" id="WP_205156722.1">
    <property type="nucleotide sequence ID" value="NZ_JAFEUM010000001.1"/>
</dbReference>
<gene>
    <name evidence="2" type="ORF">JQC93_01620</name>
</gene>
<organism evidence="2 3">
    <name type="scientific">Vibrio ulleungensis</name>
    <dbReference type="NCBI Taxonomy" id="2807619"/>
    <lineage>
        <taxon>Bacteria</taxon>
        <taxon>Pseudomonadati</taxon>
        <taxon>Pseudomonadota</taxon>
        <taxon>Gammaproteobacteria</taxon>
        <taxon>Vibrionales</taxon>
        <taxon>Vibrionaceae</taxon>
        <taxon>Vibrio</taxon>
    </lineage>
</organism>
<dbReference type="InterPro" id="IPR000182">
    <property type="entry name" value="GNAT_dom"/>
</dbReference>
<accession>A0ABS2HBW3</accession>
<feature type="domain" description="N-acetyltransferase" evidence="1">
    <location>
        <begin position="22"/>
        <end position="192"/>
    </location>
</feature>
<dbReference type="PANTHER" id="PTHR43792">
    <property type="entry name" value="GNAT FAMILY, PUTATIVE (AFU_ORTHOLOGUE AFUA_3G00765)-RELATED-RELATED"/>
    <property type="match status" value="1"/>
</dbReference>
<dbReference type="InterPro" id="IPR051531">
    <property type="entry name" value="N-acetyltransferase"/>
</dbReference>
<dbReference type="SUPFAM" id="SSF55729">
    <property type="entry name" value="Acyl-CoA N-acyltransferases (Nat)"/>
    <property type="match status" value="1"/>
</dbReference>
<dbReference type="PROSITE" id="PS51186">
    <property type="entry name" value="GNAT"/>
    <property type="match status" value="1"/>
</dbReference>
<protein>
    <submittedName>
        <fullName evidence="2">GNAT family N-acetyltransferase</fullName>
    </submittedName>
</protein>
<dbReference type="Pfam" id="PF13302">
    <property type="entry name" value="Acetyltransf_3"/>
    <property type="match status" value="1"/>
</dbReference>
<reference evidence="2 3" key="1">
    <citation type="submission" date="2021-02" db="EMBL/GenBank/DDBJ databases">
        <authorList>
            <person name="Park J.-S."/>
        </authorList>
    </citation>
    <scope>NUCLEOTIDE SEQUENCE [LARGE SCALE GENOMIC DNA]</scope>
    <source>
        <strain evidence="2 3">188UL20-2</strain>
    </source>
</reference>
<keyword evidence="3" id="KW-1185">Reference proteome</keyword>
<name>A0ABS2HBW3_9VIBR</name>
<comment type="caution">
    <text evidence="2">The sequence shown here is derived from an EMBL/GenBank/DDBJ whole genome shotgun (WGS) entry which is preliminary data.</text>
</comment>
<dbReference type="InterPro" id="IPR016181">
    <property type="entry name" value="Acyl_CoA_acyltransferase"/>
</dbReference>
<proteinExistence type="predicted"/>
<dbReference type="Proteomes" id="UP000809621">
    <property type="component" value="Unassembled WGS sequence"/>
</dbReference>
<sequence>MANIVDANLLKQGHAVVLDNDVIVTLVKQTDLDDLIEMLADERVTEYLFFAPSPVEVYHQYFQPIIDKCAEAQDQAEWPSDLLLVARNRDGDFIGMAGLTPVAFHEGNFEVGFQLPYASWGRGLATRLATVLIEIAFSELSAHKVTADCYAQNVGSYRALQKSGLSEEGRQTDYYKLADGYDDKLHMGISLSQWTRKT</sequence>
<evidence type="ECO:0000259" key="1">
    <source>
        <dbReference type="PROSITE" id="PS51186"/>
    </source>
</evidence>
<dbReference type="Gene3D" id="3.40.630.30">
    <property type="match status" value="1"/>
</dbReference>